<evidence type="ECO:0000313" key="2">
    <source>
        <dbReference type="Proteomes" id="UP000224386"/>
    </source>
</evidence>
<sequence>MIIQEKLSFSDLDSLDSTTDSIMDAFKELYGILPDEIAVNNETFPIHNKPAITERYDHACYKMLGPFIFRDFEEPSINEITLKEQFVYNPNNEEKEIVVTIKEQWANIQSWTSKSITGLTLKSNLIIAGKFQSGNECNISTFVGESNSKLIHTSPSIEHSIKVPPNSKMKIAMIGTLITEVLHFQSIITIQGMFGACFPRMVRGHYVGFKSAGHILNKTFGIIEGSINNTVLQDIEINIKEIEPYSYKQKVIK</sequence>
<dbReference type="EMBL" id="NVAP01000032">
    <property type="protein sequence ID" value="PFQ45251.1"/>
    <property type="molecule type" value="Genomic_DNA"/>
</dbReference>
<dbReference type="Gene3D" id="3.10.290.50">
    <property type="match status" value="1"/>
</dbReference>
<organism evidence="1 2">
    <name type="scientific">Bacillus cereus</name>
    <dbReference type="NCBI Taxonomy" id="1396"/>
    <lineage>
        <taxon>Bacteria</taxon>
        <taxon>Bacillati</taxon>
        <taxon>Bacillota</taxon>
        <taxon>Bacilli</taxon>
        <taxon>Bacillales</taxon>
        <taxon>Bacillaceae</taxon>
        <taxon>Bacillus</taxon>
        <taxon>Bacillus cereus group</taxon>
    </lineage>
</organism>
<dbReference type="CDD" id="cd21130">
    <property type="entry name" value="parasporin-2-like_N-term"/>
    <property type="match status" value="1"/>
</dbReference>
<dbReference type="Gene3D" id="2.60.40.3040">
    <property type="match status" value="1"/>
</dbReference>
<name>A0A2C1MTP9_BACCE</name>
<gene>
    <name evidence="1" type="ORF">COK05_14840</name>
</gene>
<accession>A0A2C1MTP9</accession>
<reference evidence="1 2" key="1">
    <citation type="submission" date="2017-09" db="EMBL/GenBank/DDBJ databases">
        <title>Large-scale bioinformatics analysis of Bacillus genomes uncovers conserved roles of natural products in bacterial physiology.</title>
        <authorList>
            <consortium name="Agbiome Team Llc"/>
            <person name="Bleich R.M."/>
            <person name="Grubbs K.J."/>
            <person name="Santa Maria K.C."/>
            <person name="Allen S.E."/>
            <person name="Farag S."/>
            <person name="Shank E.A."/>
            <person name="Bowers A."/>
        </authorList>
    </citation>
    <scope>NUCLEOTIDE SEQUENCE [LARGE SCALE GENOMIC DNA]</scope>
    <source>
        <strain evidence="1 2">AFS070861</strain>
    </source>
</reference>
<dbReference type="AlphaFoldDB" id="A0A2C1MTP9"/>
<protein>
    <submittedName>
        <fullName evidence="1">Hydralysin-2</fullName>
    </submittedName>
</protein>
<comment type="caution">
    <text evidence="1">The sequence shown here is derived from an EMBL/GenBank/DDBJ whole genome shotgun (WGS) entry which is preliminary data.</text>
</comment>
<dbReference type="Gene3D" id="2.60.40.4280">
    <property type="match status" value="1"/>
</dbReference>
<evidence type="ECO:0000313" key="1">
    <source>
        <dbReference type="EMBL" id="PFQ45251.1"/>
    </source>
</evidence>
<proteinExistence type="predicted"/>
<dbReference type="SUPFAM" id="SSF56973">
    <property type="entry name" value="Aerolisin/ETX pore-forming domain"/>
    <property type="match status" value="1"/>
</dbReference>
<dbReference type="CDD" id="cd20222">
    <property type="entry name" value="PFM_parasporin-2-like"/>
    <property type="match status" value="1"/>
</dbReference>
<dbReference type="RefSeq" id="WP_098613176.1">
    <property type="nucleotide sequence ID" value="NZ_NUMH01000003.1"/>
</dbReference>
<dbReference type="Proteomes" id="UP000224386">
    <property type="component" value="Unassembled WGS sequence"/>
</dbReference>